<dbReference type="Pfam" id="PF00669">
    <property type="entry name" value="Flagellin_N"/>
    <property type="match status" value="1"/>
</dbReference>
<dbReference type="GO" id="GO:0009424">
    <property type="term" value="C:bacterial-type flagellum hook"/>
    <property type="evidence" value="ECO:0007669"/>
    <property type="project" value="InterPro"/>
</dbReference>
<organism evidence="6 7">
    <name type="scientific">Bacillus gobiensis</name>
    <dbReference type="NCBI Taxonomy" id="1441095"/>
    <lineage>
        <taxon>Bacteria</taxon>
        <taxon>Bacillati</taxon>
        <taxon>Bacillota</taxon>
        <taxon>Bacilli</taxon>
        <taxon>Bacillales</taxon>
        <taxon>Bacillaceae</taxon>
        <taxon>Bacillus</taxon>
    </lineage>
</organism>
<dbReference type="GO" id="GO:0005198">
    <property type="term" value="F:structural molecule activity"/>
    <property type="evidence" value="ECO:0007669"/>
    <property type="project" value="InterPro"/>
</dbReference>
<dbReference type="EMBL" id="CP012600">
    <property type="protein sequence ID" value="ALC82498.1"/>
    <property type="molecule type" value="Genomic_DNA"/>
</dbReference>
<keyword evidence="6" id="KW-0969">Cilium</keyword>
<dbReference type="Proteomes" id="UP000067625">
    <property type="component" value="Chromosome"/>
</dbReference>
<name>A0A0M4FS37_9BACI</name>
<comment type="subcellular location">
    <subcellularLocation>
        <location evidence="1">Bacterial flagellum</location>
    </subcellularLocation>
</comment>
<accession>A0A0M4FS37</accession>
<feature type="domain" description="Flagellin N-terminal" evidence="4">
    <location>
        <begin position="6"/>
        <end position="140"/>
    </location>
</feature>
<protein>
    <submittedName>
        <fullName evidence="6">Flagellar biosynthesis protein FlgL</fullName>
    </submittedName>
</protein>
<keyword evidence="6" id="KW-0966">Cell projection</keyword>
<dbReference type="Gene3D" id="1.20.1330.10">
    <property type="entry name" value="f41 fragment of flagellin, N-terminal domain"/>
    <property type="match status" value="1"/>
</dbReference>
<gene>
    <name evidence="6" type="ORF">AM592_13580</name>
</gene>
<evidence type="ECO:0000256" key="1">
    <source>
        <dbReference type="ARBA" id="ARBA00004365"/>
    </source>
</evidence>
<proteinExistence type="inferred from homology"/>
<evidence type="ECO:0000313" key="7">
    <source>
        <dbReference type="Proteomes" id="UP000067625"/>
    </source>
</evidence>
<dbReference type="RefSeq" id="WP_053604291.1">
    <property type="nucleotide sequence ID" value="NZ_CP012600.1"/>
</dbReference>
<reference evidence="7" key="1">
    <citation type="submission" date="2015-08" db="EMBL/GenBank/DDBJ databases">
        <title>Genome sequencing project for genomic taxonomy and phylogenomics of Bacillus-like bacteria.</title>
        <authorList>
            <person name="Liu B."/>
            <person name="Wang J."/>
            <person name="Zhu Y."/>
            <person name="Liu G."/>
            <person name="Chen Q."/>
            <person name="Chen Z."/>
            <person name="Lan J."/>
            <person name="Che J."/>
            <person name="Ge C."/>
            <person name="Shi H."/>
            <person name="Pan Z."/>
            <person name="Liu X."/>
        </authorList>
    </citation>
    <scope>NUCLEOTIDE SEQUENCE [LARGE SCALE GENOMIC DNA]</scope>
    <source>
        <strain evidence="7">FJAT-4402</strain>
    </source>
</reference>
<evidence type="ECO:0000256" key="2">
    <source>
        <dbReference type="ARBA" id="ARBA00005709"/>
    </source>
</evidence>
<dbReference type="PATRIC" id="fig|1441095.3.peg.2984"/>
<dbReference type="InterPro" id="IPR013384">
    <property type="entry name" value="Flagell_FlgL"/>
</dbReference>
<evidence type="ECO:0000313" key="6">
    <source>
        <dbReference type="EMBL" id="ALC82498.1"/>
    </source>
</evidence>
<keyword evidence="6" id="KW-0282">Flagellum</keyword>
<dbReference type="AlphaFoldDB" id="A0A0M4FS37"/>
<feature type="domain" description="Flagellin C-terminal" evidence="5">
    <location>
        <begin position="221"/>
        <end position="301"/>
    </location>
</feature>
<evidence type="ECO:0000256" key="3">
    <source>
        <dbReference type="ARBA" id="ARBA00023143"/>
    </source>
</evidence>
<dbReference type="InterPro" id="IPR001029">
    <property type="entry name" value="Flagellin_N"/>
</dbReference>
<dbReference type="InterPro" id="IPR046358">
    <property type="entry name" value="Flagellin_C"/>
</dbReference>
<reference evidence="6 7" key="2">
    <citation type="journal article" date="2016" name="Int. J. Syst. Evol. Microbiol.">
        <title>Bacillus gobiensis sp. nov., isolated from a soil sample.</title>
        <authorList>
            <person name="Liu B."/>
            <person name="Liu G.H."/>
            <person name="Cetin S."/>
            <person name="Schumann P."/>
            <person name="Pan Z.Z."/>
            <person name="Chen Q.Q."/>
        </authorList>
    </citation>
    <scope>NUCLEOTIDE SEQUENCE [LARGE SCALE GENOMIC DNA]</scope>
    <source>
        <strain evidence="6 7">FJAT-4402</strain>
    </source>
</reference>
<dbReference type="NCBIfam" id="TIGR02550">
    <property type="entry name" value="flagell_flgL"/>
    <property type="match status" value="1"/>
</dbReference>
<keyword evidence="3" id="KW-0975">Bacterial flagellum</keyword>
<dbReference type="PANTHER" id="PTHR42792:SF1">
    <property type="entry name" value="FLAGELLAR HOOK-ASSOCIATED PROTEIN 3"/>
    <property type="match status" value="1"/>
</dbReference>
<dbReference type="SUPFAM" id="SSF64518">
    <property type="entry name" value="Phase 1 flagellin"/>
    <property type="match status" value="1"/>
</dbReference>
<dbReference type="PANTHER" id="PTHR42792">
    <property type="entry name" value="FLAGELLIN"/>
    <property type="match status" value="1"/>
</dbReference>
<dbReference type="STRING" id="1441095.AM592_13580"/>
<dbReference type="GO" id="GO:0071973">
    <property type="term" value="P:bacterial-type flagellum-dependent cell motility"/>
    <property type="evidence" value="ECO:0007669"/>
    <property type="project" value="InterPro"/>
</dbReference>
<dbReference type="OrthoDB" id="9758307at2"/>
<keyword evidence="7" id="KW-1185">Reference proteome</keyword>
<comment type="similarity">
    <text evidence="2">Belongs to the bacterial flagellin family.</text>
</comment>
<dbReference type="Pfam" id="PF00700">
    <property type="entry name" value="Flagellin_C"/>
    <property type="match status" value="1"/>
</dbReference>
<dbReference type="InterPro" id="IPR001492">
    <property type="entry name" value="Flagellin"/>
</dbReference>
<sequence>MRITQGMLSQNSLRHITSSYEKMGKLQNQLSTGKKITRASDDPVVAMKSMQNRTSLEEVNQYTRNLTEAGSWLDNTETNITEGIDVLSRIRELVVSANNETNGLEERKAIGVEIGQLKEQMISSANSQVAGKYIFNGTKTDQAPIVKNDDGSYTYNFENYESTSDVNINVSKGVTLKVNSDPNEAFGGSSTSGQNIFEMLTDLENELKTGTLNNEKSFLSDIDGFSNQMIAERSDIGARTNRMELVESRLEQQKVVATRMLSDNEDVDFEKVITDLLSQESVHRAALSTNSRIIQPTLIDFLR</sequence>
<evidence type="ECO:0000259" key="4">
    <source>
        <dbReference type="Pfam" id="PF00669"/>
    </source>
</evidence>
<evidence type="ECO:0000259" key="5">
    <source>
        <dbReference type="Pfam" id="PF00700"/>
    </source>
</evidence>